<accession>A0ABV2CR90</accession>
<evidence type="ECO:0000313" key="1">
    <source>
        <dbReference type="EMBL" id="MET1490440.1"/>
    </source>
</evidence>
<protein>
    <submittedName>
        <fullName evidence="1">YidB family protein</fullName>
    </submittedName>
</protein>
<reference evidence="1 2" key="1">
    <citation type="submission" date="2024-07" db="EMBL/GenBank/DDBJ databases">
        <title>Uliginosibacterium paludis KCTC:42655.</title>
        <authorList>
            <person name="Kim M.K."/>
        </authorList>
    </citation>
    <scope>NUCLEOTIDE SEQUENCE [LARGE SCALE GENOMIC DNA]</scope>
    <source>
        <strain evidence="1 2">KCTC 42655</strain>
    </source>
</reference>
<dbReference type="Pfam" id="PF20159">
    <property type="entry name" value="YidB"/>
    <property type="match status" value="1"/>
</dbReference>
<comment type="caution">
    <text evidence="1">The sequence shown here is derived from an EMBL/GenBank/DDBJ whole genome shotgun (WGS) entry which is preliminary data.</text>
</comment>
<sequence>MGLLDQVIGSLGNRQEAGGAGALVEIAASLLQQHGGLEGLLGRFQQAGLGDHAASWVGTGQNMPIDATEVTRALGSELIGTLAGRAGLDHSELASGLARALPQLIDQITPQGTTEGSSALLQQGLSVLDGLLGSSPAR</sequence>
<evidence type="ECO:0000313" key="2">
    <source>
        <dbReference type="Proteomes" id="UP001548590"/>
    </source>
</evidence>
<name>A0ABV2CR90_9RHOO</name>
<gene>
    <name evidence="1" type="ORF">ABVT11_11445</name>
</gene>
<dbReference type="RefSeq" id="WP_345928995.1">
    <property type="nucleotide sequence ID" value="NZ_JBDIVF010000008.1"/>
</dbReference>
<dbReference type="EMBL" id="JBEWLZ010000005">
    <property type="protein sequence ID" value="MET1490440.1"/>
    <property type="molecule type" value="Genomic_DNA"/>
</dbReference>
<dbReference type="SUPFAM" id="SSF140804">
    <property type="entry name" value="YidB-like"/>
    <property type="match status" value="1"/>
</dbReference>
<dbReference type="InterPro" id="IPR045372">
    <property type="entry name" value="YidB"/>
</dbReference>
<dbReference type="InterPro" id="IPR027405">
    <property type="entry name" value="YidB-like"/>
</dbReference>
<dbReference type="Proteomes" id="UP001548590">
    <property type="component" value="Unassembled WGS sequence"/>
</dbReference>
<organism evidence="1 2">
    <name type="scientific">Uliginosibacterium paludis</name>
    <dbReference type="NCBI Taxonomy" id="1615952"/>
    <lineage>
        <taxon>Bacteria</taxon>
        <taxon>Pseudomonadati</taxon>
        <taxon>Pseudomonadota</taxon>
        <taxon>Betaproteobacteria</taxon>
        <taxon>Rhodocyclales</taxon>
        <taxon>Zoogloeaceae</taxon>
        <taxon>Uliginosibacterium</taxon>
    </lineage>
</organism>
<proteinExistence type="predicted"/>
<keyword evidence="2" id="KW-1185">Reference proteome</keyword>
<dbReference type="Gene3D" id="1.10.10.690">
    <property type="entry name" value="YidB-like"/>
    <property type="match status" value="1"/>
</dbReference>